<dbReference type="AlphaFoldDB" id="A0A2N7WRT8"/>
<sequence length="280" mass="29276">MGVVFCCSAMTAQAAGPQVQSAATATATAQRAMPPAPVSSLSSGAPALAAVSSAGRPDDDGRIRIQLVARDQVDLSSEISAKIASMPLRDGDAFHTGQMLVSLDCSLYAAQLHKAQAEAEAAVQLKRVNDRLAQLHSIGQIEVDEADAKAKASAAEVAYMQATVRKCGIAAPFDGRVVKRSASAQQFAEPGKPLLTIVDTSHLELKMIVPSKWLSWLKPGHPLTVNIDEVGRAYPATVARIGARVDPVTQTVDVTAALSGRTPELLPGMSGWAKFADAGR</sequence>
<dbReference type="InterPro" id="IPR006143">
    <property type="entry name" value="RND_pump_MFP"/>
</dbReference>
<proteinExistence type="inferred from homology"/>
<evidence type="ECO:0000313" key="3">
    <source>
        <dbReference type="Proteomes" id="UP000235777"/>
    </source>
</evidence>
<comment type="similarity">
    <text evidence="1">Belongs to the membrane fusion protein (MFP) (TC 8.A.1) family.</text>
</comment>
<reference evidence="2 3" key="1">
    <citation type="submission" date="2018-01" db="EMBL/GenBank/DDBJ databases">
        <title>Whole genome analyses suggest that Burkholderia sensu lato contains two further novel genera in the rhizoxinica-symbiotica group Mycetohabitans gen. nov., and Trinickia gen. nov.: implications for the evolution of diazotrophy and nodulation in the Burkholderiaceae.</title>
        <authorList>
            <person name="Estrada-de los Santos P."/>
            <person name="Palmer M."/>
            <person name="Chavez-Ramirez B."/>
            <person name="Beukes C."/>
            <person name="Steenkamp E.T."/>
            <person name="Hirsch A.M."/>
            <person name="Manyaka P."/>
            <person name="Maluk M."/>
            <person name="Lafos M."/>
            <person name="Crook M."/>
            <person name="Gross E."/>
            <person name="Simon M.F."/>
            <person name="Bueno dos Reis Junior F."/>
            <person name="Poole P.S."/>
            <person name="Venter S.N."/>
            <person name="James E.K."/>
        </authorList>
    </citation>
    <scope>NUCLEOTIDE SEQUENCE [LARGE SCALE GENOMIC DNA]</scope>
    <source>
        <strain evidence="2 3">JPY 581</strain>
    </source>
</reference>
<dbReference type="Gene3D" id="2.40.30.170">
    <property type="match status" value="1"/>
</dbReference>
<comment type="caution">
    <text evidence="2">The sequence shown here is derived from an EMBL/GenBank/DDBJ whole genome shotgun (WGS) entry which is preliminary data.</text>
</comment>
<organism evidence="2 3">
    <name type="scientific">Trinickia symbiotica</name>
    <dbReference type="NCBI Taxonomy" id="863227"/>
    <lineage>
        <taxon>Bacteria</taxon>
        <taxon>Pseudomonadati</taxon>
        <taxon>Pseudomonadota</taxon>
        <taxon>Betaproteobacteria</taxon>
        <taxon>Burkholderiales</taxon>
        <taxon>Burkholderiaceae</taxon>
        <taxon>Trinickia</taxon>
    </lineage>
</organism>
<dbReference type="NCBIfam" id="TIGR01730">
    <property type="entry name" value="RND_mfp"/>
    <property type="match status" value="1"/>
</dbReference>
<evidence type="ECO:0000313" key="2">
    <source>
        <dbReference type="EMBL" id="PMS32178.1"/>
    </source>
</evidence>
<dbReference type="PANTHER" id="PTHR30469">
    <property type="entry name" value="MULTIDRUG RESISTANCE PROTEIN MDTA"/>
    <property type="match status" value="1"/>
</dbReference>
<dbReference type="OrthoDB" id="9778796at2"/>
<dbReference type="GO" id="GO:1990281">
    <property type="term" value="C:efflux pump complex"/>
    <property type="evidence" value="ECO:0007669"/>
    <property type="project" value="TreeGrafter"/>
</dbReference>
<keyword evidence="3" id="KW-1185">Reference proteome</keyword>
<dbReference type="STRING" id="863227.GCA_000373005_03202"/>
<dbReference type="PANTHER" id="PTHR30469:SF15">
    <property type="entry name" value="HLYD FAMILY OF SECRETION PROTEINS"/>
    <property type="match status" value="1"/>
</dbReference>
<accession>A0A2N7WRT8</accession>
<evidence type="ECO:0000256" key="1">
    <source>
        <dbReference type="ARBA" id="ARBA00009477"/>
    </source>
</evidence>
<gene>
    <name evidence="2" type="ORF">C0Z20_27210</name>
</gene>
<dbReference type="EMBL" id="PNYC01000023">
    <property type="protein sequence ID" value="PMS32178.1"/>
    <property type="molecule type" value="Genomic_DNA"/>
</dbReference>
<dbReference type="Gene3D" id="2.40.50.100">
    <property type="match status" value="1"/>
</dbReference>
<dbReference type="SUPFAM" id="SSF111369">
    <property type="entry name" value="HlyD-like secretion proteins"/>
    <property type="match status" value="1"/>
</dbReference>
<protein>
    <submittedName>
        <fullName evidence="2">Efflux RND transporter periplasmic adaptor subunit</fullName>
    </submittedName>
</protein>
<dbReference type="GO" id="GO:0015562">
    <property type="term" value="F:efflux transmembrane transporter activity"/>
    <property type="evidence" value="ECO:0007669"/>
    <property type="project" value="TreeGrafter"/>
</dbReference>
<dbReference type="Proteomes" id="UP000235777">
    <property type="component" value="Unassembled WGS sequence"/>
</dbReference>
<name>A0A2N7WRT8_9BURK</name>